<feature type="transmembrane region" description="Helical" evidence="8">
    <location>
        <begin position="59"/>
        <end position="80"/>
    </location>
</feature>
<dbReference type="InterPro" id="IPR020846">
    <property type="entry name" value="MFS_dom"/>
</dbReference>
<dbReference type="SUPFAM" id="SSF103473">
    <property type="entry name" value="MFS general substrate transporter"/>
    <property type="match status" value="1"/>
</dbReference>
<keyword evidence="4 8" id="KW-1133">Transmembrane helix</keyword>
<gene>
    <name evidence="10" type="ORF">SEMRO_266_G103020.1</name>
</gene>
<feature type="transmembrane region" description="Helical" evidence="8">
    <location>
        <begin position="126"/>
        <end position="144"/>
    </location>
</feature>
<keyword evidence="3 8" id="KW-0812">Transmembrane</keyword>
<dbReference type="PROSITE" id="PS50850">
    <property type="entry name" value="MFS"/>
    <property type="match status" value="1"/>
</dbReference>
<evidence type="ECO:0000256" key="5">
    <source>
        <dbReference type="ARBA" id="ARBA00023136"/>
    </source>
</evidence>
<evidence type="ECO:0000259" key="9">
    <source>
        <dbReference type="PROSITE" id="PS50850"/>
    </source>
</evidence>
<dbReference type="GO" id="GO:0022857">
    <property type="term" value="F:transmembrane transporter activity"/>
    <property type="evidence" value="ECO:0007669"/>
    <property type="project" value="InterPro"/>
</dbReference>
<dbReference type="Pfam" id="PF07690">
    <property type="entry name" value="MFS_1"/>
    <property type="match status" value="1"/>
</dbReference>
<evidence type="ECO:0000256" key="6">
    <source>
        <dbReference type="ARBA" id="ARBA00024338"/>
    </source>
</evidence>
<dbReference type="PANTHER" id="PTHR23505">
    <property type="entry name" value="SPINSTER"/>
    <property type="match status" value="1"/>
</dbReference>
<feature type="compositionally biased region" description="Basic and acidic residues" evidence="7">
    <location>
        <begin position="207"/>
        <end position="217"/>
    </location>
</feature>
<comment type="caution">
    <text evidence="10">The sequence shown here is derived from an EMBL/GenBank/DDBJ whole genome shotgun (WGS) entry which is preliminary data.</text>
</comment>
<comment type="subcellular location">
    <subcellularLocation>
        <location evidence="1">Membrane</location>
        <topology evidence="1">Multi-pass membrane protein</topology>
    </subcellularLocation>
</comment>
<dbReference type="InterPro" id="IPR036259">
    <property type="entry name" value="MFS_trans_sf"/>
</dbReference>
<name>A0A9N8H974_9STRA</name>
<evidence type="ECO:0000256" key="2">
    <source>
        <dbReference type="ARBA" id="ARBA00022448"/>
    </source>
</evidence>
<dbReference type="InterPro" id="IPR011701">
    <property type="entry name" value="MFS"/>
</dbReference>
<dbReference type="InterPro" id="IPR044770">
    <property type="entry name" value="MFS_spinster-like"/>
</dbReference>
<feature type="compositionally biased region" description="Acidic residues" evidence="7">
    <location>
        <begin position="218"/>
        <end position="230"/>
    </location>
</feature>
<dbReference type="GO" id="GO:0016020">
    <property type="term" value="C:membrane"/>
    <property type="evidence" value="ECO:0007669"/>
    <property type="project" value="UniProtKB-SubCell"/>
</dbReference>
<feature type="transmembrane region" description="Helical" evidence="8">
    <location>
        <begin position="439"/>
        <end position="460"/>
    </location>
</feature>
<dbReference type="PANTHER" id="PTHR23505:SF52">
    <property type="entry name" value="MAJOR FACILITATOR SUPERFAMILY PROTEIN"/>
    <property type="match status" value="1"/>
</dbReference>
<evidence type="ECO:0000256" key="1">
    <source>
        <dbReference type="ARBA" id="ARBA00004141"/>
    </source>
</evidence>
<feature type="region of interest" description="Disordered" evidence="7">
    <location>
        <begin position="476"/>
        <end position="496"/>
    </location>
</feature>
<evidence type="ECO:0000256" key="8">
    <source>
        <dbReference type="SAM" id="Phobius"/>
    </source>
</evidence>
<feature type="region of interest" description="Disordered" evidence="7">
    <location>
        <begin position="205"/>
        <end position="237"/>
    </location>
</feature>
<organism evidence="10 11">
    <name type="scientific">Seminavis robusta</name>
    <dbReference type="NCBI Taxonomy" id="568900"/>
    <lineage>
        <taxon>Eukaryota</taxon>
        <taxon>Sar</taxon>
        <taxon>Stramenopiles</taxon>
        <taxon>Ochrophyta</taxon>
        <taxon>Bacillariophyta</taxon>
        <taxon>Bacillariophyceae</taxon>
        <taxon>Bacillariophycidae</taxon>
        <taxon>Naviculales</taxon>
        <taxon>Naviculaceae</taxon>
        <taxon>Seminavis</taxon>
    </lineage>
</organism>
<dbReference type="EMBL" id="CAICTM010000265">
    <property type="protein sequence ID" value="CAB9506408.1"/>
    <property type="molecule type" value="Genomic_DNA"/>
</dbReference>
<reference evidence="10" key="1">
    <citation type="submission" date="2020-06" db="EMBL/GenBank/DDBJ databases">
        <authorList>
            <consortium name="Plant Systems Biology data submission"/>
        </authorList>
    </citation>
    <scope>NUCLEOTIDE SEQUENCE</scope>
    <source>
        <strain evidence="10">D6</strain>
    </source>
</reference>
<proteinExistence type="inferred from homology"/>
<evidence type="ECO:0000313" key="11">
    <source>
        <dbReference type="Proteomes" id="UP001153069"/>
    </source>
</evidence>
<keyword evidence="2" id="KW-0813">Transport</keyword>
<keyword evidence="5 8" id="KW-0472">Membrane</keyword>
<accession>A0A9N8H974</accession>
<dbReference type="Gene3D" id="1.20.1250.20">
    <property type="entry name" value="MFS general substrate transporter like domains"/>
    <property type="match status" value="2"/>
</dbReference>
<feature type="transmembrane region" description="Helical" evidence="8">
    <location>
        <begin position="92"/>
        <end position="120"/>
    </location>
</feature>
<feature type="compositionally biased region" description="Basic and acidic residues" evidence="7">
    <location>
        <begin position="483"/>
        <end position="496"/>
    </location>
</feature>
<keyword evidence="11" id="KW-1185">Reference proteome</keyword>
<protein>
    <submittedName>
        <fullName evidence="10">Spinster homolog</fullName>
    </submittedName>
</protein>
<comment type="similarity">
    <text evidence="6">Belongs to the major facilitator superfamily. Spinster (TC 2.A.1.49) family.</text>
</comment>
<feature type="transmembrane region" description="Helical" evidence="8">
    <location>
        <begin position="290"/>
        <end position="311"/>
    </location>
</feature>
<feature type="transmembrane region" description="Helical" evidence="8">
    <location>
        <begin position="323"/>
        <end position="342"/>
    </location>
</feature>
<dbReference type="AlphaFoldDB" id="A0A9N8H974"/>
<feature type="transmembrane region" description="Helical" evidence="8">
    <location>
        <begin position="250"/>
        <end position="270"/>
    </location>
</feature>
<dbReference type="Proteomes" id="UP001153069">
    <property type="component" value="Unassembled WGS sequence"/>
</dbReference>
<evidence type="ECO:0000313" key="10">
    <source>
        <dbReference type="EMBL" id="CAB9506408.1"/>
    </source>
</evidence>
<evidence type="ECO:0000256" key="3">
    <source>
        <dbReference type="ARBA" id="ARBA00022692"/>
    </source>
</evidence>
<evidence type="ECO:0000256" key="4">
    <source>
        <dbReference type="ARBA" id="ARBA00022989"/>
    </source>
</evidence>
<evidence type="ECO:0000256" key="7">
    <source>
        <dbReference type="SAM" id="MobiDB-lite"/>
    </source>
</evidence>
<sequence length="504" mass="54908">MKTKGALSVRNLLTSQVILCNLPVLILVVVASLDAADKALLGSSFPLLERELHMDVETLGYFSMFTNLSYAFSMPLWGWLVHKYGMQQIHLVLSAACFSWGAATIGIALSGGSVVGQAIFRSLNGMALGSILPLSQTMLVSMVAPVMRGRAFGYMGMCENLAGTVAASSIVYFEDWKRSYYVLGFLSVAMALIAKHELTPGKRAKAVTKDASGKVHDSDEDDSDAKDEDEAQKQASDEPKLTVRQILQRIAQIPAFVCLVAQGVFGGIPWDMMSFVLLLMDWRQFTKEQIVALQFATGIAGTFGKWLGGSLGDFAFSRWGNQGRIGVAFVSVMAGIPLYGMFCFAKTYWAAFLYKILFQIVASWPPAGALRPICADLARNPSERAQIVSLWIVMEKTSGSIFGAPLVGYLTSHMMAMEENNNDIGLRDEAELSGKANALALNLFGLSTFFWVVCAAFWVGMSFTIDRDLKGKETQLTTTAHRRQNEAGGAKDGDELRKPLLASV</sequence>
<feature type="domain" description="Major facilitator superfamily (MFS) profile" evidence="9">
    <location>
        <begin position="23"/>
        <end position="472"/>
    </location>
</feature>